<protein>
    <submittedName>
        <fullName evidence="9">Uncharacterized protein</fullName>
    </submittedName>
</protein>
<evidence type="ECO:0000256" key="6">
    <source>
        <dbReference type="ARBA" id="ARBA00022989"/>
    </source>
</evidence>
<organism evidence="9 10">
    <name type="scientific">Granulicella mallensis (strain ATCC BAA-1857 / DSM 23137 / MP5ACTX8)</name>
    <dbReference type="NCBI Taxonomy" id="682795"/>
    <lineage>
        <taxon>Bacteria</taxon>
        <taxon>Pseudomonadati</taxon>
        <taxon>Acidobacteriota</taxon>
        <taxon>Terriglobia</taxon>
        <taxon>Terriglobales</taxon>
        <taxon>Acidobacteriaceae</taxon>
        <taxon>Granulicella</taxon>
    </lineage>
</organism>
<feature type="transmembrane region" description="Helical" evidence="8">
    <location>
        <begin position="345"/>
        <end position="366"/>
    </location>
</feature>
<evidence type="ECO:0000256" key="7">
    <source>
        <dbReference type="ARBA" id="ARBA00023136"/>
    </source>
</evidence>
<comment type="subcellular location">
    <subcellularLocation>
        <location evidence="1">Cell membrane</location>
        <topology evidence="1">Multi-pass membrane protein</topology>
    </subcellularLocation>
</comment>
<name>G8P0W5_GRAMM</name>
<proteinExistence type="predicted"/>
<evidence type="ECO:0000256" key="3">
    <source>
        <dbReference type="ARBA" id="ARBA00022676"/>
    </source>
</evidence>
<evidence type="ECO:0000256" key="1">
    <source>
        <dbReference type="ARBA" id="ARBA00004651"/>
    </source>
</evidence>
<keyword evidence="2" id="KW-1003">Cell membrane</keyword>
<dbReference type="eggNOG" id="COG1807">
    <property type="taxonomic scope" value="Bacteria"/>
</dbReference>
<keyword evidence="10" id="KW-1185">Reference proteome</keyword>
<feature type="transmembrane region" description="Helical" evidence="8">
    <location>
        <begin position="135"/>
        <end position="153"/>
    </location>
</feature>
<dbReference type="KEGG" id="gma:AciX8_1470"/>
<dbReference type="PANTHER" id="PTHR33908:SF11">
    <property type="entry name" value="MEMBRANE PROTEIN"/>
    <property type="match status" value="1"/>
</dbReference>
<evidence type="ECO:0000256" key="8">
    <source>
        <dbReference type="SAM" id="Phobius"/>
    </source>
</evidence>
<accession>G8P0W5</accession>
<dbReference type="InterPro" id="IPR050297">
    <property type="entry name" value="LipidA_mod_glycosyltrf_83"/>
</dbReference>
<dbReference type="EMBL" id="CP003130">
    <property type="protein sequence ID" value="AEU35812.1"/>
    <property type="molecule type" value="Genomic_DNA"/>
</dbReference>
<dbReference type="AlphaFoldDB" id="G8P0W5"/>
<dbReference type="GO" id="GO:0005886">
    <property type="term" value="C:plasma membrane"/>
    <property type="evidence" value="ECO:0007669"/>
    <property type="project" value="UniProtKB-SubCell"/>
</dbReference>
<keyword evidence="5 8" id="KW-0812">Transmembrane</keyword>
<feature type="transmembrane region" description="Helical" evidence="8">
    <location>
        <begin position="401"/>
        <end position="419"/>
    </location>
</feature>
<dbReference type="PANTHER" id="PTHR33908">
    <property type="entry name" value="MANNOSYLTRANSFERASE YKCB-RELATED"/>
    <property type="match status" value="1"/>
</dbReference>
<evidence type="ECO:0000256" key="4">
    <source>
        <dbReference type="ARBA" id="ARBA00022679"/>
    </source>
</evidence>
<dbReference type="GO" id="GO:0009103">
    <property type="term" value="P:lipopolysaccharide biosynthetic process"/>
    <property type="evidence" value="ECO:0007669"/>
    <property type="project" value="UniProtKB-ARBA"/>
</dbReference>
<feature type="transmembrane region" description="Helical" evidence="8">
    <location>
        <begin position="165"/>
        <end position="190"/>
    </location>
</feature>
<gene>
    <name evidence="9" type="ordered locus">AciX8_1470</name>
</gene>
<sequence>MSIRKLISSPVVWIALGLSLLTQATYFTLDHEHYGADTPSYLIPADNLLHGHGFVNTLHQPELLRTPGYSLLLALFRIAPLKVEYLIVVQHLLCVLLAVAVVAIALRITGSRLVACVAAVVMSLDLATLRVANLLLTEVVFMVLISLICWILYRAMTNPAGKGIAIAGAGLLGGYAVLVRPVGVLYFVPLSLCLFLVLRRRALRPVLIFAVFFLILPVLWATRNFVEGGYFGISAVGAEDILYYRAAGAIAIERPGSYTANILKVNGELIQQTCADLEQMYHRDCSQITDKQQAAYASRKGMSIIREHPLSYLHSITVSLAYLVFGGGAEALSRVSHISPRIAEGIVLLFTVPEVCLALIGCRYWYRRDRILCWLLVLTIVYFLGISAGGEAYSRFKVPIMPMYALLIGGGAAGMVEWAQRARTPRASSAAAIAG</sequence>
<feature type="transmembrane region" description="Helical" evidence="8">
    <location>
        <begin position="202"/>
        <end position="221"/>
    </location>
</feature>
<dbReference type="RefSeq" id="WP_014264691.1">
    <property type="nucleotide sequence ID" value="NC_016631.1"/>
</dbReference>
<evidence type="ECO:0000256" key="5">
    <source>
        <dbReference type="ARBA" id="ARBA00022692"/>
    </source>
</evidence>
<reference evidence="9 10" key="1">
    <citation type="submission" date="2011-11" db="EMBL/GenBank/DDBJ databases">
        <title>Complete sequence of Granulicella mallensis MP5ACTX8.</title>
        <authorList>
            <consortium name="US DOE Joint Genome Institute"/>
            <person name="Lucas S."/>
            <person name="Copeland A."/>
            <person name="Lapidus A."/>
            <person name="Cheng J.-F."/>
            <person name="Goodwin L."/>
            <person name="Pitluck S."/>
            <person name="Peters L."/>
            <person name="Lu M."/>
            <person name="Detter J.C."/>
            <person name="Han C."/>
            <person name="Tapia R."/>
            <person name="Land M."/>
            <person name="Hauser L."/>
            <person name="Kyrpides N."/>
            <person name="Ivanova N."/>
            <person name="Mikhailova N."/>
            <person name="Pagani I."/>
            <person name="Rawat S."/>
            <person name="Mannisto M."/>
            <person name="Haggblom M."/>
            <person name="Woyke T."/>
        </authorList>
    </citation>
    <scope>NUCLEOTIDE SEQUENCE [LARGE SCALE GENOMIC DNA]</scope>
    <source>
        <strain evidence="10">ATCC BAA-1857 / DSM 23137 / MP5ACTX8</strain>
    </source>
</reference>
<keyword evidence="7 8" id="KW-0472">Membrane</keyword>
<feature type="transmembrane region" description="Helical" evidence="8">
    <location>
        <begin position="371"/>
        <end position="389"/>
    </location>
</feature>
<evidence type="ECO:0000313" key="9">
    <source>
        <dbReference type="EMBL" id="AEU35812.1"/>
    </source>
</evidence>
<keyword evidence="3" id="KW-0328">Glycosyltransferase</keyword>
<dbReference type="STRING" id="682795.AciX8_1470"/>
<feature type="transmembrane region" description="Helical" evidence="8">
    <location>
        <begin position="85"/>
        <end position="106"/>
    </location>
</feature>
<dbReference type="GO" id="GO:0016763">
    <property type="term" value="F:pentosyltransferase activity"/>
    <property type="evidence" value="ECO:0007669"/>
    <property type="project" value="TreeGrafter"/>
</dbReference>
<evidence type="ECO:0000256" key="2">
    <source>
        <dbReference type="ARBA" id="ARBA00022475"/>
    </source>
</evidence>
<keyword evidence="4" id="KW-0808">Transferase</keyword>
<dbReference type="Proteomes" id="UP000007113">
    <property type="component" value="Chromosome"/>
</dbReference>
<keyword evidence="6 8" id="KW-1133">Transmembrane helix</keyword>
<evidence type="ECO:0000313" key="10">
    <source>
        <dbReference type="Proteomes" id="UP000007113"/>
    </source>
</evidence>
<dbReference type="HOGENOM" id="CLU_571941_0_0_0"/>